<dbReference type="CDD" id="cd12148">
    <property type="entry name" value="fungal_TF_MHR"/>
    <property type="match status" value="1"/>
</dbReference>
<dbReference type="InterPro" id="IPR005828">
    <property type="entry name" value="MFS_sugar_transport-like"/>
</dbReference>
<evidence type="ECO:0000256" key="6">
    <source>
        <dbReference type="ARBA" id="ARBA00023136"/>
    </source>
</evidence>
<dbReference type="GO" id="GO:0098717">
    <property type="term" value="P:pantothenate import across plasma membrane"/>
    <property type="evidence" value="ECO:0007669"/>
    <property type="project" value="TreeGrafter"/>
</dbReference>
<feature type="transmembrane region" description="Helical" evidence="9">
    <location>
        <begin position="1548"/>
        <end position="1568"/>
    </location>
</feature>
<keyword evidence="5 9" id="KW-1133">Transmembrane helix</keyword>
<feature type="non-terminal residue" evidence="10">
    <location>
        <position position="1585"/>
    </location>
</feature>
<feature type="transmembrane region" description="Helical" evidence="9">
    <location>
        <begin position="392"/>
        <end position="413"/>
    </location>
</feature>
<comment type="subcellular location">
    <subcellularLocation>
        <location evidence="1">Cell membrane</location>
        <topology evidence="1">Multi-pass membrane protein</topology>
    </subcellularLocation>
</comment>
<evidence type="ECO:0000256" key="8">
    <source>
        <dbReference type="SAM" id="MobiDB-lite"/>
    </source>
</evidence>
<feature type="transmembrane region" description="Helical" evidence="9">
    <location>
        <begin position="1258"/>
        <end position="1277"/>
    </location>
</feature>
<evidence type="ECO:0000256" key="3">
    <source>
        <dbReference type="ARBA" id="ARBA00022475"/>
    </source>
</evidence>
<feature type="transmembrane region" description="Helical" evidence="9">
    <location>
        <begin position="165"/>
        <end position="187"/>
    </location>
</feature>
<feature type="transmembrane region" description="Helical" evidence="9">
    <location>
        <begin position="1071"/>
        <end position="1094"/>
    </location>
</feature>
<dbReference type="GO" id="GO:0005886">
    <property type="term" value="C:plasma membrane"/>
    <property type="evidence" value="ECO:0007669"/>
    <property type="project" value="UniProtKB-SubCell"/>
</dbReference>
<evidence type="ECO:0000256" key="1">
    <source>
        <dbReference type="ARBA" id="ARBA00004651"/>
    </source>
</evidence>
<feature type="region of interest" description="Disordered" evidence="8">
    <location>
        <begin position="867"/>
        <end position="888"/>
    </location>
</feature>
<dbReference type="EMBL" id="PUHP01000579">
    <property type="protein sequence ID" value="TQN69069.1"/>
    <property type="molecule type" value="Genomic_DNA"/>
</dbReference>
<comment type="similarity">
    <text evidence="7">Belongs to the major facilitator superfamily. Allantoate permease family.</text>
</comment>
<dbReference type="PANTHER" id="PTHR43791">
    <property type="entry name" value="PERMEASE-RELATED"/>
    <property type="match status" value="1"/>
</dbReference>
<feature type="transmembrane region" description="Helical" evidence="9">
    <location>
        <begin position="1429"/>
        <end position="1447"/>
    </location>
</feature>
<evidence type="ECO:0000256" key="9">
    <source>
        <dbReference type="SAM" id="Phobius"/>
    </source>
</evidence>
<proteinExistence type="inferred from homology"/>
<feature type="transmembrane region" description="Helical" evidence="9">
    <location>
        <begin position="1454"/>
        <end position="1473"/>
    </location>
</feature>
<evidence type="ECO:0000313" key="11">
    <source>
        <dbReference type="Proteomes" id="UP000326340"/>
    </source>
</evidence>
<dbReference type="SUPFAM" id="SSF103473">
    <property type="entry name" value="MFS general substrate transporter"/>
    <property type="match status" value="3"/>
</dbReference>
<keyword evidence="6 9" id="KW-0472">Membrane</keyword>
<dbReference type="GO" id="GO:0015233">
    <property type="term" value="F:pantothenate transmembrane transporter activity"/>
    <property type="evidence" value="ECO:0007669"/>
    <property type="project" value="TreeGrafter"/>
</dbReference>
<evidence type="ECO:0000256" key="7">
    <source>
        <dbReference type="ARBA" id="ARBA00037968"/>
    </source>
</evidence>
<feature type="transmembrane region" description="Helical" evidence="9">
    <location>
        <begin position="193"/>
        <end position="213"/>
    </location>
</feature>
<feature type="transmembrane region" description="Helical" evidence="9">
    <location>
        <begin position="1514"/>
        <end position="1536"/>
    </location>
</feature>
<dbReference type="Pfam" id="PF07690">
    <property type="entry name" value="MFS_1"/>
    <property type="match status" value="2"/>
</dbReference>
<feature type="transmembrane region" description="Helical" evidence="9">
    <location>
        <begin position="1353"/>
        <end position="1376"/>
    </location>
</feature>
<reference evidence="10 11" key="1">
    <citation type="journal article" date="2019" name="Sci. Rep.">
        <title>Colletotrichum shisoi sp. nov., an anthracnose pathogen of Perilla frutescens in Japan: molecular phylogenetic, morphological and genomic evidence.</title>
        <authorList>
            <person name="Gan P."/>
            <person name="Tsushima A."/>
            <person name="Hiroyama R."/>
            <person name="Narusaka M."/>
            <person name="Takano Y."/>
            <person name="Narusaka Y."/>
            <person name="Kawaradani M."/>
            <person name="Damm U."/>
            <person name="Shirasu K."/>
        </authorList>
    </citation>
    <scope>NUCLEOTIDE SEQUENCE [LARGE SCALE GENOMIC DNA]</scope>
    <source>
        <strain evidence="10 11">PG-2018a</strain>
    </source>
</reference>
<keyword evidence="2" id="KW-0813">Transport</keyword>
<feature type="compositionally biased region" description="Polar residues" evidence="8">
    <location>
        <begin position="867"/>
        <end position="887"/>
    </location>
</feature>
<feature type="transmembrane region" description="Helical" evidence="9">
    <location>
        <begin position="425"/>
        <end position="443"/>
    </location>
</feature>
<feature type="transmembrane region" description="Helical" evidence="9">
    <location>
        <begin position="358"/>
        <end position="380"/>
    </location>
</feature>
<dbReference type="Proteomes" id="UP000326340">
    <property type="component" value="Unassembled WGS sequence"/>
</dbReference>
<feature type="region of interest" description="Disordered" evidence="8">
    <location>
        <begin position="469"/>
        <end position="493"/>
    </location>
</feature>
<evidence type="ECO:0000313" key="10">
    <source>
        <dbReference type="EMBL" id="TQN69069.1"/>
    </source>
</evidence>
<gene>
    <name evidence="10" type="primary">Liz1-9</name>
    <name evidence="10" type="ORF">CSHISOI_06328</name>
</gene>
<keyword evidence="4 9" id="KW-0812">Transmembrane</keyword>
<feature type="transmembrane region" description="Helical" evidence="9">
    <location>
        <begin position="77"/>
        <end position="98"/>
    </location>
</feature>
<organism evidence="10 11">
    <name type="scientific">Colletotrichum shisoi</name>
    <dbReference type="NCBI Taxonomy" id="2078593"/>
    <lineage>
        <taxon>Eukaryota</taxon>
        <taxon>Fungi</taxon>
        <taxon>Dikarya</taxon>
        <taxon>Ascomycota</taxon>
        <taxon>Pezizomycotina</taxon>
        <taxon>Sordariomycetes</taxon>
        <taxon>Hypocreomycetidae</taxon>
        <taxon>Glomerellales</taxon>
        <taxon>Glomerellaceae</taxon>
        <taxon>Colletotrichum</taxon>
        <taxon>Colletotrichum destructivum species complex</taxon>
    </lineage>
</organism>
<feature type="transmembrane region" description="Helical" evidence="9">
    <location>
        <begin position="105"/>
        <end position="123"/>
    </location>
</feature>
<feature type="transmembrane region" description="Helical" evidence="9">
    <location>
        <begin position="135"/>
        <end position="153"/>
    </location>
</feature>
<feature type="transmembrane region" description="Helical" evidence="9">
    <location>
        <begin position="1192"/>
        <end position="1210"/>
    </location>
</feature>
<feature type="region of interest" description="Disordered" evidence="8">
    <location>
        <begin position="726"/>
        <end position="751"/>
    </location>
</feature>
<dbReference type="FunFam" id="1.20.1250.20:FF:000065">
    <property type="entry name" value="Putative MFS pantothenate transporter"/>
    <property type="match status" value="1"/>
</dbReference>
<evidence type="ECO:0000256" key="2">
    <source>
        <dbReference type="ARBA" id="ARBA00022448"/>
    </source>
</evidence>
<feature type="transmembrane region" description="Helical" evidence="9">
    <location>
        <begin position="1397"/>
        <end position="1417"/>
    </location>
</feature>
<dbReference type="Pfam" id="PF00083">
    <property type="entry name" value="Sugar_tr"/>
    <property type="match status" value="2"/>
</dbReference>
<feature type="transmembrane region" description="Helical" evidence="9">
    <location>
        <begin position="332"/>
        <end position="352"/>
    </location>
</feature>
<keyword evidence="3" id="KW-1003">Cell membrane</keyword>
<comment type="caution">
    <text evidence="10">The sequence shown here is derived from an EMBL/GenBank/DDBJ whole genome shotgun (WGS) entry which is preliminary data.</text>
</comment>
<dbReference type="FunFam" id="1.20.1250.20:FF:000386">
    <property type="entry name" value="MFS general substrate transporter"/>
    <property type="match status" value="1"/>
</dbReference>
<feature type="transmembrane region" description="Helical" evidence="9">
    <location>
        <begin position="300"/>
        <end position="320"/>
    </location>
</feature>
<feature type="transmembrane region" description="Helical" evidence="9">
    <location>
        <begin position="1479"/>
        <end position="1502"/>
    </location>
</feature>
<dbReference type="PANTHER" id="PTHR43791:SF4">
    <property type="entry name" value="PANTOTHENATE TRANSPORTER FEN2"/>
    <property type="match status" value="1"/>
</dbReference>
<dbReference type="InterPro" id="IPR011701">
    <property type="entry name" value="MFS"/>
</dbReference>
<keyword evidence="11" id="KW-1185">Reference proteome</keyword>
<dbReference type="Gene3D" id="1.20.1250.20">
    <property type="entry name" value="MFS general substrate transporter like domains"/>
    <property type="match status" value="5"/>
</dbReference>
<name>A0A5Q4BR42_9PEZI</name>
<dbReference type="OrthoDB" id="3639251at2759"/>
<feature type="compositionally biased region" description="Basic and acidic residues" evidence="8">
    <location>
        <begin position="738"/>
        <end position="747"/>
    </location>
</feature>
<feature type="transmembrane region" description="Helical" evidence="9">
    <location>
        <begin position="1318"/>
        <end position="1341"/>
    </location>
</feature>
<evidence type="ECO:0000256" key="5">
    <source>
        <dbReference type="ARBA" id="ARBA00022989"/>
    </source>
</evidence>
<evidence type="ECO:0000256" key="4">
    <source>
        <dbReference type="ARBA" id="ARBA00022692"/>
    </source>
</evidence>
<feature type="transmembrane region" description="Helical" evidence="9">
    <location>
        <begin position="1036"/>
        <end position="1059"/>
    </location>
</feature>
<sequence>MATENRGTGSKVKVFFLGDEAKSKEEKRLVQKIDFFILTYCCLSYFFNYLDRAAFANAYVAGLREALHMKGHDYNTVLSVTTAGMVVGQIPHGLVIGLQIVRPKIWLPSMVLVWAGLTMVSAAVKTTAQLCVVRFFLGLAEASTYSGAIYIMGSWYKPQEISKRTAIFTASGQVGTMFAGAMMAAIYKGLGGVGGLGDGIITLPISFFGFFYFPDIPENTSARYLSESEKKLAVGRLPPVVKNSHSVNPFSLLRRLVFMPGFWILVLWSPLCATLEAWVVQGNFILWLKYHAEHFTQSQINTYPLGVQAVGIVTNILAAWHMDATGTRVPMVLLVCIIQIVCAAMLLVPTLPFAGTMFAFYLSGSSYMVNPLIFGWASIILQRSGDEAVRSVTVYAMNVGATTLYTFWGIIFYAADEAPYWKKGAIVMIVCSVLVLGFMGLVIKMDKDSLAKYGSMTVDDFEAAAASRHLQTPPDGDKSDSDDQKNSSPSKLRLYHTDDNDLRRAKGLGNRAAQDAYRTRSHHDDACEADLKLLFSVMPDLRRFPDLGTIQLLLEEYFEAVHWFSLVLYEPKFRRQLQSVEDGLAHPSEASFLILLSTVLGMAAWYQSKKGPRDGSQEWKLSSDDLLKTVETRLFQNCSSINDEDYNVDLPARFTESPFFELYLIASPALRKIFGSLSACVTYQYFDPEHRLMISNVTQRLASWRRHLPPELCLDLKRDYDPLTTGWSPPNGGGSVHSPRENQDHFGAEPTAVSEQWRDAAVRTASVTGLPQPTQLATESHLVAFVAMDMFNATIVLILVALSDPLSDQAPGIKRPIPKVLPAGRAPGSEVVSVEPKHLGDALFGYDQGVVAGLLINPVFLKSSDSSQTTEAPEVQASTSTPPSQTEIAAPHRRGLMVGIGNTFLIGGYALSTWVDFGFYHLVPRNKSWQGPYFIQMGLAIILFAMSFILPETPRWLARNGFAQECIQTVADLHTPDGNMHAKHVQQVMLEISEAVRYEATLGQSSWREMFTRYRKRTTVGMTAQMFARLNEINVISFYLPTSFLMAIALSIVCAFTEAHIPDITVRANGVYAFVVVLYNAIYGFTWGTMPWLLPAEIFPLRARSKGIALATCSNWVFNFAIGMSAPDAFASIGGYYYVIIAEEEEASPLLPVSIKPPSSRPGSEMASRIATALWGPPSVQRSLLIKLDFTVLIYFSVVWFLFGINRASYSTAYISGMKEDLDFQGKDFNYMHTIYLVTYAVFQIPSTSILTVVKPRYVFVAANTVWSVLTLVTFRANHVYQVFILNGFEGAFSAIAYVGAHFIYGSWYKQSELATRAAVFCAFGNLGNMAGGWIQAGLLASLSNGPIAPWRLIFVVVSCVTIPFAIFGWFAIPDLPEHRTARFLTPEERELAVSRLGLYSLGVQAIGNNVIPLWMASRGYSVIQQNNYPTATYATGIVATFIYCAVSDKLRSRWQASLCIGFTFVVSSAILISDPPDAGYFFAFYLMGTTYAPQALWYSWMADLTAHDVQLRAITTGFMNSFDFAFVTWWPLIFYPVTDAPNYRKGYIASLVTGALTVPVILLIAFLERRGRGKGTIADVNDED</sequence>
<protein>
    <submittedName>
        <fullName evidence="10">Pantothenate transporter liz1</fullName>
    </submittedName>
</protein>
<feature type="transmembrane region" description="Helical" evidence="9">
    <location>
        <begin position="33"/>
        <end position="50"/>
    </location>
</feature>
<feature type="transmembrane region" description="Helical" evidence="9">
    <location>
        <begin position="932"/>
        <end position="950"/>
    </location>
</feature>
<feature type="transmembrane region" description="Helical" evidence="9">
    <location>
        <begin position="895"/>
        <end position="912"/>
    </location>
</feature>
<feature type="transmembrane region" description="Helical" evidence="9">
    <location>
        <begin position="1283"/>
        <end position="1306"/>
    </location>
</feature>
<feature type="compositionally biased region" description="Basic and acidic residues" evidence="8">
    <location>
        <begin position="475"/>
        <end position="485"/>
    </location>
</feature>
<dbReference type="InterPro" id="IPR036259">
    <property type="entry name" value="MFS_trans_sf"/>
</dbReference>
<feature type="transmembrane region" description="Helical" evidence="9">
    <location>
        <begin position="1230"/>
        <end position="1251"/>
    </location>
</feature>
<feature type="transmembrane region" description="Helical" evidence="9">
    <location>
        <begin position="256"/>
        <end position="280"/>
    </location>
</feature>
<accession>A0A5Q4BR42</accession>